<name>A0ABQ5IZW8_9ASTR</name>
<sequence length="148" mass="16368">MDAGERYFRRAIFDGLLIPSSELLPFHHGWICCNAFGAIGFPGISRVEVTKLTTGRLVNGSSCDGFDMESYAGNHIPRVWKSVRYGVSKGLDTAYLEFLEVGTTFDIFQNIHILYLQYGVLTSSGYGVLSFIPLWSLVSAGTDTPYLP</sequence>
<gene>
    <name evidence="1" type="ORF">Tco_1122202</name>
</gene>
<proteinExistence type="predicted"/>
<dbReference type="EMBL" id="BQNB010021375">
    <property type="protein sequence ID" value="GJU05772.1"/>
    <property type="molecule type" value="Genomic_DNA"/>
</dbReference>
<reference evidence="1" key="1">
    <citation type="journal article" date="2022" name="Int. J. Mol. Sci.">
        <title>Draft Genome of Tanacetum Coccineum: Genomic Comparison of Closely Related Tanacetum-Family Plants.</title>
        <authorList>
            <person name="Yamashiro T."/>
            <person name="Shiraishi A."/>
            <person name="Nakayama K."/>
            <person name="Satake H."/>
        </authorList>
    </citation>
    <scope>NUCLEOTIDE SEQUENCE</scope>
</reference>
<evidence type="ECO:0000313" key="1">
    <source>
        <dbReference type="EMBL" id="GJU05772.1"/>
    </source>
</evidence>
<protein>
    <submittedName>
        <fullName evidence="1">Uncharacterized protein</fullName>
    </submittedName>
</protein>
<reference evidence="1" key="2">
    <citation type="submission" date="2022-01" db="EMBL/GenBank/DDBJ databases">
        <authorList>
            <person name="Yamashiro T."/>
            <person name="Shiraishi A."/>
            <person name="Satake H."/>
            <person name="Nakayama K."/>
        </authorList>
    </citation>
    <scope>NUCLEOTIDE SEQUENCE</scope>
</reference>
<accession>A0ABQ5IZW8</accession>
<organism evidence="1 2">
    <name type="scientific">Tanacetum coccineum</name>
    <dbReference type="NCBI Taxonomy" id="301880"/>
    <lineage>
        <taxon>Eukaryota</taxon>
        <taxon>Viridiplantae</taxon>
        <taxon>Streptophyta</taxon>
        <taxon>Embryophyta</taxon>
        <taxon>Tracheophyta</taxon>
        <taxon>Spermatophyta</taxon>
        <taxon>Magnoliopsida</taxon>
        <taxon>eudicotyledons</taxon>
        <taxon>Gunneridae</taxon>
        <taxon>Pentapetalae</taxon>
        <taxon>asterids</taxon>
        <taxon>campanulids</taxon>
        <taxon>Asterales</taxon>
        <taxon>Asteraceae</taxon>
        <taxon>Asteroideae</taxon>
        <taxon>Anthemideae</taxon>
        <taxon>Anthemidinae</taxon>
        <taxon>Tanacetum</taxon>
    </lineage>
</organism>
<dbReference type="Proteomes" id="UP001151760">
    <property type="component" value="Unassembled WGS sequence"/>
</dbReference>
<evidence type="ECO:0000313" key="2">
    <source>
        <dbReference type="Proteomes" id="UP001151760"/>
    </source>
</evidence>
<comment type="caution">
    <text evidence="1">The sequence shown here is derived from an EMBL/GenBank/DDBJ whole genome shotgun (WGS) entry which is preliminary data.</text>
</comment>
<keyword evidence="2" id="KW-1185">Reference proteome</keyword>